<dbReference type="InterPro" id="IPR002035">
    <property type="entry name" value="VWF_A"/>
</dbReference>
<dbReference type="EMBL" id="JARMAB010000026">
    <property type="protein sequence ID" value="MED1204812.1"/>
    <property type="molecule type" value="Genomic_DNA"/>
</dbReference>
<feature type="region of interest" description="Disordered" evidence="1">
    <location>
        <begin position="946"/>
        <end position="965"/>
    </location>
</feature>
<name>A0ABU6MNL5_9BACI</name>
<dbReference type="Gene3D" id="3.40.50.410">
    <property type="entry name" value="von Willebrand factor, type A domain"/>
    <property type="match status" value="1"/>
</dbReference>
<evidence type="ECO:0000259" key="2">
    <source>
        <dbReference type="PROSITE" id="PS50234"/>
    </source>
</evidence>
<proteinExistence type="predicted"/>
<dbReference type="SUPFAM" id="SSF53300">
    <property type="entry name" value="vWA-like"/>
    <property type="match status" value="1"/>
</dbReference>
<feature type="domain" description="VWFA" evidence="2">
    <location>
        <begin position="79"/>
        <end position="349"/>
    </location>
</feature>
<dbReference type="Pfam" id="PF02368">
    <property type="entry name" value="Big_2"/>
    <property type="match status" value="1"/>
</dbReference>
<dbReference type="SMART" id="SM00327">
    <property type="entry name" value="VWA"/>
    <property type="match status" value="1"/>
</dbReference>
<keyword evidence="4" id="KW-1185">Reference proteome</keyword>
<reference evidence="3 4" key="1">
    <citation type="submission" date="2023-03" db="EMBL/GenBank/DDBJ databases">
        <title>Bacillus Genome Sequencing.</title>
        <authorList>
            <person name="Dunlap C."/>
        </authorList>
    </citation>
    <scope>NUCLEOTIDE SEQUENCE [LARGE SCALE GENOMIC DNA]</scope>
    <source>
        <strain evidence="3 4">B-23453</strain>
    </source>
</reference>
<dbReference type="RefSeq" id="WP_066261787.1">
    <property type="nucleotide sequence ID" value="NZ_JARMAB010000026.1"/>
</dbReference>
<comment type="caution">
    <text evidence="3">The sequence shown here is derived from an EMBL/GenBank/DDBJ whole genome shotgun (WGS) entry which is preliminary data.</text>
</comment>
<dbReference type="InterPro" id="IPR003343">
    <property type="entry name" value="Big_2"/>
</dbReference>
<dbReference type="SUPFAM" id="SSF49373">
    <property type="entry name" value="Invasin/intimin cell-adhesion fragments"/>
    <property type="match status" value="1"/>
</dbReference>
<dbReference type="PROSITE" id="PS50234">
    <property type="entry name" value="VWFA"/>
    <property type="match status" value="1"/>
</dbReference>
<evidence type="ECO:0000313" key="3">
    <source>
        <dbReference type="EMBL" id="MED1204812.1"/>
    </source>
</evidence>
<evidence type="ECO:0000256" key="1">
    <source>
        <dbReference type="SAM" id="MobiDB-lite"/>
    </source>
</evidence>
<gene>
    <name evidence="3" type="ORF">P4T90_17340</name>
</gene>
<accession>A0ABU6MNL5</accession>
<dbReference type="InterPro" id="IPR036465">
    <property type="entry name" value="vWFA_dom_sf"/>
</dbReference>
<organism evidence="3 4">
    <name type="scientific">Heyndrickxia acidicola</name>
    <dbReference type="NCBI Taxonomy" id="209389"/>
    <lineage>
        <taxon>Bacteria</taxon>
        <taxon>Bacillati</taxon>
        <taxon>Bacillota</taxon>
        <taxon>Bacilli</taxon>
        <taxon>Bacillales</taxon>
        <taxon>Bacillaceae</taxon>
        <taxon>Heyndrickxia</taxon>
    </lineage>
</organism>
<dbReference type="InterPro" id="IPR008964">
    <property type="entry name" value="Invasin/intimin_cell_adhesion"/>
</dbReference>
<dbReference type="Gene3D" id="2.60.40.1080">
    <property type="match status" value="2"/>
</dbReference>
<sequence>MRPNLSKAGLLLIFLFVISIGYQPAPSAAATTAAPSVDFSVQPSATSYILPAGGKANGNLNVSIFPKGMATNEQRQPIAVYFVEDTSGSMSDVYNGARKDTTAKNALSQALNYFSQNSQPLDQYTFIPFDSTISDKFYSYCTGNYWFGGCQLGEVKPATGITNIQTMINGLDSVSYGGTNYSQPLDLISSSTSTSANTKKYIIFLTDGEPTSLQRNETITYNKNTYTNTPVTYTLYSNNTASEVAVINNKNTTLSTDYNYIQSVIDSQALASADNLAANKITMYSFALAQKGDVNFQLLDNMSKKTGGYAVPGDPSNLSSLFADITSKFTAPSISGEVTIDLSKYKNTVQVVPGSDAYIDSNNVAHINFNFSYPINKSPTPNEIDDSLPLTFSSTGTYTFDNIKLNYTDLNGNQVTKSQSPITVNVTNDMAATFNSTVSLNTVHNPPESLIKQGTTDSELNQFQVEYSITPTGLVNTAAAGNLNTFTMIQPLPAGISLASSQLTIKSGNSFLGSATANQISTASGQAVQITIPSTIGYKNGSFDLTNFTFDVTLKADWAQSSTTIPNSTMTYSDSRFGQQTITLSGPPSKVNMKVNINDSNFCYTGDYSGALQKISTTNSNGYTIGQIVSETQASDANLPAKPIMGMTLVNGQKIQITYNDQSTGYLYLRPDFQLNETPTGKILANGDTTAGPVSFKVTNLVGGKNVVYEYSITSDTGSTSWTAFDPSGTISIPSGYLGNVKVDIRATGGFSPDQTPVEKSIVIQRLVSSISVSPNPISLLAGSSLGFTVTVSPSDALNKTLNYSIQNPAGQTVATLVNNNTILGQSAGTATLIIKSVDGSNIQVSVPITVQNPYIALTGMQFTQPKYTLNVGDTLELNPSIIFNPSNATNKNLKSVTATNNSVVTIVQRTDGTWYLKALQSGYSTIKAISSDNANLSDTAVIQVNPAGSSGGGGSSGSSTDGKW</sequence>
<dbReference type="Proteomes" id="UP001341444">
    <property type="component" value="Unassembled WGS sequence"/>
</dbReference>
<dbReference type="SMART" id="SM00635">
    <property type="entry name" value="BID_2"/>
    <property type="match status" value="2"/>
</dbReference>
<evidence type="ECO:0000313" key="4">
    <source>
        <dbReference type="Proteomes" id="UP001341444"/>
    </source>
</evidence>
<dbReference type="CDD" id="cd00198">
    <property type="entry name" value="vWFA"/>
    <property type="match status" value="1"/>
</dbReference>
<protein>
    <submittedName>
        <fullName evidence="3">VWA domain-containing protein</fullName>
    </submittedName>
</protein>